<keyword evidence="4" id="KW-1185">Reference proteome</keyword>
<dbReference type="Proteomes" id="UP001153292">
    <property type="component" value="Chromosome 27"/>
</dbReference>
<name>A0ABN8EAX0_CHISP</name>
<evidence type="ECO:0000259" key="2">
    <source>
        <dbReference type="PROSITE" id="PS00028"/>
    </source>
</evidence>
<dbReference type="PROSITE" id="PS00028">
    <property type="entry name" value="ZINC_FINGER_C2H2_1"/>
    <property type="match status" value="1"/>
</dbReference>
<protein>
    <recommendedName>
        <fullName evidence="2">C2H2-type domain-containing protein</fullName>
    </recommendedName>
</protein>
<feature type="domain" description="C2H2-type" evidence="2">
    <location>
        <begin position="226"/>
        <end position="247"/>
    </location>
</feature>
<gene>
    <name evidence="3" type="ORF">CHILSU_LOCUS7350</name>
</gene>
<feature type="compositionally biased region" description="Basic residues" evidence="1">
    <location>
        <begin position="109"/>
        <end position="125"/>
    </location>
</feature>
<feature type="region of interest" description="Disordered" evidence="1">
    <location>
        <begin position="82"/>
        <end position="138"/>
    </location>
</feature>
<evidence type="ECO:0000256" key="1">
    <source>
        <dbReference type="SAM" id="MobiDB-lite"/>
    </source>
</evidence>
<proteinExistence type="predicted"/>
<organism evidence="3 4">
    <name type="scientific">Chilo suppressalis</name>
    <name type="common">Asiatic rice borer moth</name>
    <dbReference type="NCBI Taxonomy" id="168631"/>
    <lineage>
        <taxon>Eukaryota</taxon>
        <taxon>Metazoa</taxon>
        <taxon>Ecdysozoa</taxon>
        <taxon>Arthropoda</taxon>
        <taxon>Hexapoda</taxon>
        <taxon>Insecta</taxon>
        <taxon>Pterygota</taxon>
        <taxon>Neoptera</taxon>
        <taxon>Endopterygota</taxon>
        <taxon>Lepidoptera</taxon>
        <taxon>Glossata</taxon>
        <taxon>Ditrysia</taxon>
        <taxon>Pyraloidea</taxon>
        <taxon>Crambidae</taxon>
        <taxon>Crambinae</taxon>
        <taxon>Chilo</taxon>
    </lineage>
</organism>
<accession>A0ABN8EAX0</accession>
<evidence type="ECO:0000313" key="4">
    <source>
        <dbReference type="Proteomes" id="UP001153292"/>
    </source>
</evidence>
<sequence>MSAIQGNQTVWPVNDGLNTKHEKCLNITEEIYKRINITFQIKKLETATQSDVTDQSDQIDSNELSNETDLFACDKSSISSSTEAEKQVPAKYVNINNNEEKPRPAVVSKKPRKRFRKRVKKRQNKKQSDSDGSSDEALPLSRIVDVDIDKCTGEDHESLDNIMGVPNILILAKDLKPKTKCEKQPIKKDEIKQKETPEGIEQIERDSETASCLLKEAKLSMELKNCTMCSLSFRGDRGLRRHMAMSHIVSLEPNVKQGSAKQIEPA</sequence>
<evidence type="ECO:0000313" key="3">
    <source>
        <dbReference type="EMBL" id="CAH0688064.1"/>
    </source>
</evidence>
<dbReference type="EMBL" id="OU963920">
    <property type="protein sequence ID" value="CAH0688064.1"/>
    <property type="molecule type" value="Genomic_DNA"/>
</dbReference>
<dbReference type="InterPro" id="IPR013087">
    <property type="entry name" value="Znf_C2H2_type"/>
</dbReference>
<reference evidence="3" key="1">
    <citation type="submission" date="2021-12" db="EMBL/GenBank/DDBJ databases">
        <authorList>
            <person name="King R."/>
        </authorList>
    </citation>
    <scope>NUCLEOTIDE SEQUENCE</scope>
</reference>